<accession>A0A9D1JMX7</accession>
<protein>
    <submittedName>
        <fullName evidence="1">Uncharacterized protein</fullName>
    </submittedName>
</protein>
<proteinExistence type="predicted"/>
<organism evidence="1 2">
    <name type="scientific">Candidatus Scatousia excrementigallinarum</name>
    <dbReference type="NCBI Taxonomy" id="2840935"/>
    <lineage>
        <taxon>Bacteria</taxon>
        <taxon>Candidatus Scatousia</taxon>
    </lineage>
</organism>
<dbReference type="EMBL" id="DVIU01000139">
    <property type="protein sequence ID" value="HIS36393.1"/>
    <property type="molecule type" value="Genomic_DNA"/>
</dbReference>
<reference evidence="1" key="2">
    <citation type="journal article" date="2021" name="PeerJ">
        <title>Extensive microbial diversity within the chicken gut microbiome revealed by metagenomics and culture.</title>
        <authorList>
            <person name="Gilroy R."/>
            <person name="Ravi A."/>
            <person name="Getino M."/>
            <person name="Pursley I."/>
            <person name="Horton D.L."/>
            <person name="Alikhan N.F."/>
            <person name="Baker D."/>
            <person name="Gharbi K."/>
            <person name="Hall N."/>
            <person name="Watson M."/>
            <person name="Adriaenssens E.M."/>
            <person name="Foster-Nyarko E."/>
            <person name="Jarju S."/>
            <person name="Secka A."/>
            <person name="Antonio M."/>
            <person name="Oren A."/>
            <person name="Chaudhuri R.R."/>
            <person name="La Ragione R."/>
            <person name="Hildebrand F."/>
            <person name="Pallen M.J."/>
        </authorList>
    </citation>
    <scope>NUCLEOTIDE SEQUENCE</scope>
    <source>
        <strain evidence="1">6276</strain>
    </source>
</reference>
<dbReference type="AlphaFoldDB" id="A0A9D1JMX7"/>
<name>A0A9D1JMX7_9BACT</name>
<dbReference type="Proteomes" id="UP000823928">
    <property type="component" value="Unassembled WGS sequence"/>
</dbReference>
<gene>
    <name evidence="1" type="ORF">IAC10_07160</name>
</gene>
<evidence type="ECO:0000313" key="1">
    <source>
        <dbReference type="EMBL" id="HIS36393.1"/>
    </source>
</evidence>
<sequence length="52" mass="6290">MAEERIHSSDDKMHSKNRVYVEKSKEYLKAHLDLIDPECYRYLQENTSMELD</sequence>
<evidence type="ECO:0000313" key="2">
    <source>
        <dbReference type="Proteomes" id="UP000823928"/>
    </source>
</evidence>
<reference evidence="1" key="1">
    <citation type="submission" date="2020-10" db="EMBL/GenBank/DDBJ databases">
        <authorList>
            <person name="Gilroy R."/>
        </authorList>
    </citation>
    <scope>NUCLEOTIDE SEQUENCE</scope>
    <source>
        <strain evidence="1">6276</strain>
    </source>
</reference>
<comment type="caution">
    <text evidence="1">The sequence shown here is derived from an EMBL/GenBank/DDBJ whole genome shotgun (WGS) entry which is preliminary data.</text>
</comment>